<dbReference type="InterPro" id="IPR036744">
    <property type="entry name" value="RAP_sf"/>
</dbReference>
<comment type="caution">
    <text evidence="3">The sequence shown here is derived from an EMBL/GenBank/DDBJ whole genome shotgun (WGS) entry which is preliminary data.</text>
</comment>
<dbReference type="Pfam" id="PF06401">
    <property type="entry name" value="Alpha-2-MRAP_C"/>
    <property type="match status" value="2"/>
</dbReference>
<feature type="domain" description="Alpha-2-macroglobulin RAP C-terminal" evidence="2">
    <location>
        <begin position="211"/>
        <end position="371"/>
    </location>
</feature>
<evidence type="ECO:0000313" key="3">
    <source>
        <dbReference type="EMBL" id="KAJ8866820.1"/>
    </source>
</evidence>
<dbReference type="Gene3D" id="1.20.81.10">
    <property type="entry name" value="RAP domain"/>
    <property type="match status" value="2"/>
</dbReference>
<evidence type="ECO:0000259" key="2">
    <source>
        <dbReference type="Pfam" id="PF06401"/>
    </source>
</evidence>
<accession>A0ABQ9G2W2</accession>
<reference evidence="3 4" key="1">
    <citation type="submission" date="2023-02" db="EMBL/GenBank/DDBJ databases">
        <title>LHISI_Scaffold_Assembly.</title>
        <authorList>
            <person name="Stuart O.P."/>
            <person name="Cleave R."/>
            <person name="Magrath M.J.L."/>
            <person name="Mikheyev A.S."/>
        </authorList>
    </citation>
    <scope>NUCLEOTIDE SEQUENCE [LARGE SCALE GENOMIC DNA]</scope>
    <source>
        <strain evidence="3">Daus_M_001</strain>
        <tissue evidence="3">Leg muscle</tissue>
    </source>
</reference>
<evidence type="ECO:0000256" key="1">
    <source>
        <dbReference type="SAM" id="MobiDB-lite"/>
    </source>
</evidence>
<dbReference type="InterPro" id="IPR037999">
    <property type="entry name" value="RAP_D3"/>
</dbReference>
<organism evidence="3 4">
    <name type="scientific">Dryococelus australis</name>
    <dbReference type="NCBI Taxonomy" id="614101"/>
    <lineage>
        <taxon>Eukaryota</taxon>
        <taxon>Metazoa</taxon>
        <taxon>Ecdysozoa</taxon>
        <taxon>Arthropoda</taxon>
        <taxon>Hexapoda</taxon>
        <taxon>Insecta</taxon>
        <taxon>Pterygota</taxon>
        <taxon>Neoptera</taxon>
        <taxon>Polyneoptera</taxon>
        <taxon>Phasmatodea</taxon>
        <taxon>Verophasmatodea</taxon>
        <taxon>Anareolatae</taxon>
        <taxon>Phasmatidae</taxon>
        <taxon>Eurycanthinae</taxon>
        <taxon>Dryococelus</taxon>
    </lineage>
</organism>
<feature type="domain" description="Alpha-2-macroglobulin RAP C-terminal" evidence="2">
    <location>
        <begin position="37"/>
        <end position="90"/>
    </location>
</feature>
<dbReference type="CDD" id="cd14808">
    <property type="entry name" value="RAP_D3"/>
    <property type="match status" value="1"/>
</dbReference>
<dbReference type="InterPro" id="IPR038003">
    <property type="entry name" value="A2-macroglobuin_RAP"/>
</dbReference>
<dbReference type="SUPFAM" id="SSF47045">
    <property type="entry name" value="RAP domain-like"/>
    <property type="match status" value="2"/>
</dbReference>
<keyword evidence="4" id="KW-1185">Reference proteome</keyword>
<dbReference type="PANTHER" id="PTHR16560">
    <property type="entry name" value="ALPHA-2-MACROGLOBULIN RECEPTOR-ASSOCIATED PROTEIN"/>
    <property type="match status" value="1"/>
</dbReference>
<protein>
    <recommendedName>
        <fullName evidence="2">Alpha-2-macroglobulin RAP C-terminal domain-containing protein</fullName>
    </recommendedName>
</protein>
<feature type="region of interest" description="Disordered" evidence="1">
    <location>
        <begin position="317"/>
        <end position="337"/>
    </location>
</feature>
<name>A0ABQ9G2W2_9NEOP</name>
<dbReference type="PANTHER" id="PTHR16560:SF2">
    <property type="entry name" value="ALPHA-2-MACROGLOBULIN RECEPTOR-ASSOCIATED PROTEIN"/>
    <property type="match status" value="1"/>
</dbReference>
<proteinExistence type="predicted"/>
<evidence type="ECO:0000313" key="4">
    <source>
        <dbReference type="Proteomes" id="UP001159363"/>
    </source>
</evidence>
<dbReference type="Proteomes" id="UP001159363">
    <property type="component" value="Chromosome 15"/>
</dbReference>
<sequence>MSSYGLLEHFEDVSDPKLLKQHKAFNDASDDYINKSLFKDKKLNKLWLKAEKAGFKAEELSVLKEEFMHHQDKIDQYYTILTDVESRNDSEARISLIVCLWFLLFEWGFDGRVVSLPASHQGKPGSIPGQATPSLSRVGIVLDDAAGQRVFSGISRFLHPFILALLHTHFNITLIGFQDLDVKSHPHLFTHFLNCTFEKSPHVWRVWFDESKDSVDDTLDKFNRIEHAEEGENVDMSYLHKANLLRERHKDIRNGYDRLHRIAAKGPKSKEFIEPRVEGLWRMAIEANFTPEELESLRGELLHYENRVLKLRHMQAEAATGTERHKSKEAQLGGKTEGLRMMEDNLKKQMRKVEKLHVELEAKIMQRHVEL</sequence>
<dbReference type="InterPro" id="IPR010483">
    <property type="entry name" value="Alpha_2_MRAP_C"/>
</dbReference>
<dbReference type="EMBL" id="JARBHB010000016">
    <property type="protein sequence ID" value="KAJ8866820.1"/>
    <property type="molecule type" value="Genomic_DNA"/>
</dbReference>
<gene>
    <name evidence="3" type="ORF">PR048_032681</name>
</gene>